<accession>A0A1H2PPB1</accession>
<name>A0A1H2PPB1_9BURK</name>
<proteinExistence type="predicted"/>
<dbReference type="STRING" id="1770053.SAMN05216551_105183"/>
<reference evidence="2" key="1">
    <citation type="submission" date="2016-09" db="EMBL/GenBank/DDBJ databases">
        <authorList>
            <person name="Varghese N."/>
            <person name="Submissions S."/>
        </authorList>
    </citation>
    <scope>NUCLEOTIDE SEQUENCE [LARGE SCALE GENOMIC DNA]</scope>
    <source>
        <strain evidence="2">JS23</strain>
    </source>
</reference>
<dbReference type="AlphaFoldDB" id="A0A1H2PPB1"/>
<sequence>MRSGAHDDPRAEVYGNDPALALDLINGMLEDGDRAEPLSALRRLAQAFGGMQAVAE</sequence>
<dbReference type="Proteomes" id="UP000243719">
    <property type="component" value="Unassembled WGS sequence"/>
</dbReference>
<dbReference type="EMBL" id="FNLO01000005">
    <property type="protein sequence ID" value="SDV48550.1"/>
    <property type="molecule type" value="Genomic_DNA"/>
</dbReference>
<evidence type="ECO:0000313" key="1">
    <source>
        <dbReference type="EMBL" id="SDV48550.1"/>
    </source>
</evidence>
<gene>
    <name evidence="1" type="ORF">SAMN05216551_105183</name>
</gene>
<evidence type="ECO:0000313" key="2">
    <source>
        <dbReference type="Proteomes" id="UP000243719"/>
    </source>
</evidence>
<protein>
    <submittedName>
        <fullName evidence="1">Uncharacterized protein</fullName>
    </submittedName>
</protein>
<keyword evidence="2" id="KW-1185">Reference proteome</keyword>
<organism evidence="1 2">
    <name type="scientific">Chitinasiproducens palmae</name>
    <dbReference type="NCBI Taxonomy" id="1770053"/>
    <lineage>
        <taxon>Bacteria</taxon>
        <taxon>Pseudomonadati</taxon>
        <taxon>Pseudomonadota</taxon>
        <taxon>Betaproteobacteria</taxon>
        <taxon>Burkholderiales</taxon>
        <taxon>Burkholderiaceae</taxon>
        <taxon>Chitinasiproducens</taxon>
    </lineage>
</organism>